<evidence type="ECO:0000313" key="6">
    <source>
        <dbReference type="Proteomes" id="UP001140206"/>
    </source>
</evidence>
<dbReference type="InterPro" id="IPR000863">
    <property type="entry name" value="Sulfotransferase_dom"/>
</dbReference>
<gene>
    <name evidence="5" type="ORF">LUZ62_055502</name>
</gene>
<accession>A0AAV8DPV2</accession>
<dbReference type="Proteomes" id="UP001140206">
    <property type="component" value="Chromosome 3"/>
</dbReference>
<keyword evidence="6" id="KW-1185">Reference proteome</keyword>
<comment type="caution">
    <text evidence="5">The sequence shown here is derived from an EMBL/GenBank/DDBJ whole genome shotgun (WGS) entry which is preliminary data.</text>
</comment>
<comment type="similarity">
    <text evidence="1 3">Belongs to the sulfotransferase 1 family.</text>
</comment>
<dbReference type="Pfam" id="PF00685">
    <property type="entry name" value="Sulfotransfer_1"/>
    <property type="match status" value="1"/>
</dbReference>
<evidence type="ECO:0000256" key="3">
    <source>
        <dbReference type="RuleBase" id="RU361155"/>
    </source>
</evidence>
<evidence type="ECO:0000313" key="5">
    <source>
        <dbReference type="EMBL" id="KAJ4771245.1"/>
    </source>
</evidence>
<dbReference type="AlphaFoldDB" id="A0AAV8DPV2"/>
<evidence type="ECO:0000256" key="1">
    <source>
        <dbReference type="ARBA" id="ARBA00005771"/>
    </source>
</evidence>
<dbReference type="EMBL" id="JAMFTS010000003">
    <property type="protein sequence ID" value="KAJ4771245.1"/>
    <property type="molecule type" value="Genomic_DNA"/>
</dbReference>
<feature type="domain" description="Sulfotransferase" evidence="4">
    <location>
        <begin position="84"/>
        <end position="346"/>
    </location>
</feature>
<dbReference type="PANTHER" id="PTHR11783">
    <property type="entry name" value="SULFOTRANSFERASE SULT"/>
    <property type="match status" value="1"/>
</dbReference>
<dbReference type="InterPro" id="IPR027417">
    <property type="entry name" value="P-loop_NTPase"/>
</dbReference>
<dbReference type="EC" id="2.8.2.-" evidence="3"/>
<dbReference type="GO" id="GO:0008146">
    <property type="term" value="F:sulfotransferase activity"/>
    <property type="evidence" value="ECO:0007669"/>
    <property type="project" value="InterPro"/>
</dbReference>
<dbReference type="SUPFAM" id="SSF52540">
    <property type="entry name" value="P-loop containing nucleoside triphosphate hydrolases"/>
    <property type="match status" value="1"/>
</dbReference>
<evidence type="ECO:0000259" key="4">
    <source>
        <dbReference type="Pfam" id="PF00685"/>
    </source>
</evidence>
<organism evidence="5 6">
    <name type="scientific">Rhynchospora pubera</name>
    <dbReference type="NCBI Taxonomy" id="906938"/>
    <lineage>
        <taxon>Eukaryota</taxon>
        <taxon>Viridiplantae</taxon>
        <taxon>Streptophyta</taxon>
        <taxon>Embryophyta</taxon>
        <taxon>Tracheophyta</taxon>
        <taxon>Spermatophyta</taxon>
        <taxon>Magnoliopsida</taxon>
        <taxon>Liliopsida</taxon>
        <taxon>Poales</taxon>
        <taxon>Cyperaceae</taxon>
        <taxon>Cyperoideae</taxon>
        <taxon>Rhynchosporeae</taxon>
        <taxon>Rhynchospora</taxon>
    </lineage>
</organism>
<proteinExistence type="inferred from homology"/>
<name>A0AAV8DPV2_9POAL</name>
<sequence length="349" mass="40582">MASFGYVPDAKFSIPYKTIEETNIHLIEKPPQEHDAVIATLPHEPVYERPFSIGHPLRLYKGVWIAEKMLQGALVMQQCFKSHPTDIFLASFPKSGTTWLKAMTFSTLTRTNCSLDKHPLLTHNPHQCVPYMELEFATGRRQIIDVIPSPRLMSTHMPYFLLPDSIKESSCRIVYIWRDPKDVLISAWHFAQKILGGPDKMATFDQFYEFFCQGLYSFGPIWNHILEYWEESKRRPEKILFLKYENILQEPVKYAKQLAHFIGCPFSKTEENERVVEQIVELCSIKKLKDFDVNKDSDRATSSTDVRISKTYFFRKGEVGDWKSHMTPEMAERLDTLIKEKFEGSGLQI</sequence>
<keyword evidence="2 3" id="KW-0808">Transferase</keyword>
<dbReference type="Gene3D" id="3.40.50.300">
    <property type="entry name" value="P-loop containing nucleotide triphosphate hydrolases"/>
    <property type="match status" value="1"/>
</dbReference>
<reference evidence="5" key="1">
    <citation type="submission" date="2022-08" db="EMBL/GenBank/DDBJ databases">
        <authorList>
            <person name="Marques A."/>
        </authorList>
    </citation>
    <scope>NUCLEOTIDE SEQUENCE</scope>
    <source>
        <strain evidence="5">RhyPub2mFocal</strain>
        <tissue evidence="5">Leaves</tissue>
    </source>
</reference>
<evidence type="ECO:0000256" key="2">
    <source>
        <dbReference type="ARBA" id="ARBA00022679"/>
    </source>
</evidence>
<protein>
    <recommendedName>
        <fullName evidence="3">Sulfotransferase</fullName>
        <ecNumber evidence="3">2.8.2.-</ecNumber>
    </recommendedName>
</protein>